<dbReference type="EMBL" id="JACANB010000002">
    <property type="protein sequence ID" value="MDM1695911.1"/>
    <property type="molecule type" value="Genomic_DNA"/>
</dbReference>
<dbReference type="AlphaFoldDB" id="A0AAW7DQG6"/>
<accession>A0AAW7DQG6</accession>
<evidence type="ECO:0000256" key="1">
    <source>
        <dbReference type="SAM" id="Coils"/>
    </source>
</evidence>
<name>A0AAW7DQG6_9GAMM</name>
<gene>
    <name evidence="2" type="ORF">HX099_04420</name>
</gene>
<evidence type="ECO:0000313" key="3">
    <source>
        <dbReference type="Proteomes" id="UP001173465"/>
    </source>
</evidence>
<reference evidence="2" key="2">
    <citation type="journal article" date="2022" name="Sci. Total Environ.">
        <title>Prevalence, transmission, and molecular epidemiology of tet(X)-positive bacteria among humans, animals, and environmental niches in China: An epidemiological, and genomic-based study.</title>
        <authorList>
            <person name="Dong N."/>
            <person name="Zeng Y."/>
            <person name="Cai C."/>
            <person name="Sun C."/>
            <person name="Lu J."/>
            <person name="Liu C."/>
            <person name="Zhou H."/>
            <person name="Sun Q."/>
            <person name="Shu L."/>
            <person name="Wang H."/>
            <person name="Wang Y."/>
            <person name="Wang S."/>
            <person name="Wu C."/>
            <person name="Chan E.W."/>
            <person name="Chen G."/>
            <person name="Shen Z."/>
            <person name="Chen S."/>
            <person name="Zhang R."/>
        </authorList>
    </citation>
    <scope>NUCLEOTIDE SEQUENCE</scope>
    <source>
        <strain evidence="2">DF46-2-2</strain>
    </source>
</reference>
<comment type="caution">
    <text evidence="2">The sequence shown here is derived from an EMBL/GenBank/DDBJ whole genome shotgun (WGS) entry which is preliminary data.</text>
</comment>
<feature type="coiled-coil region" evidence="1">
    <location>
        <begin position="196"/>
        <end position="223"/>
    </location>
</feature>
<proteinExistence type="predicted"/>
<organism evidence="2 3">
    <name type="scientific">Thiopseudomonas alkaliphila</name>
    <dbReference type="NCBI Taxonomy" id="1697053"/>
    <lineage>
        <taxon>Bacteria</taxon>
        <taxon>Pseudomonadati</taxon>
        <taxon>Pseudomonadota</taxon>
        <taxon>Gammaproteobacteria</taxon>
        <taxon>Pseudomonadales</taxon>
        <taxon>Pseudomonadaceae</taxon>
        <taxon>Thiopseudomonas</taxon>
    </lineage>
</organism>
<dbReference type="Proteomes" id="UP001173465">
    <property type="component" value="Unassembled WGS sequence"/>
</dbReference>
<evidence type="ECO:0000313" key="2">
    <source>
        <dbReference type="EMBL" id="MDM1695911.1"/>
    </source>
</evidence>
<reference evidence="2" key="1">
    <citation type="submission" date="2020-06" db="EMBL/GenBank/DDBJ databases">
        <authorList>
            <person name="Dong N."/>
        </authorList>
    </citation>
    <scope>NUCLEOTIDE SEQUENCE</scope>
    <source>
        <strain evidence="2">DF46-2-2</strain>
    </source>
</reference>
<protein>
    <submittedName>
        <fullName evidence="2">Uncharacterized protein</fullName>
    </submittedName>
</protein>
<keyword evidence="1" id="KW-0175">Coiled coil</keyword>
<sequence length="297" mass="33997">MGIEKLMSRLPLKILLTRKWLRGYETVWLLYKLCDIAIPTEELFRLIKEHNIPFYAYSHELCRDLKSCYEIDFNDDFDNLEVVLEDGSLGYVPHNELIKMPLSALVSVELIDPPESGMRAPALRTSYIPRQGAVFSSVLLSTSQETEWKFNSDQFLNAPRKDFSHTGHIYFAKRDIHNLAEMINSGGQRAFTDASNENLTKYIAELEAENLALKKALEEAHELPKHSALIVIARCLELYQRGEPLRYTQEMFVEELQANLEGVRGLGDSTVKQLLADAKKALKEGRQKLNDPVKHFV</sequence>
<dbReference type="RefSeq" id="WP_286593351.1">
    <property type="nucleotide sequence ID" value="NZ_JACANB010000002.1"/>
</dbReference>